<evidence type="ECO:0000313" key="3">
    <source>
        <dbReference type="Proteomes" id="UP001165427"/>
    </source>
</evidence>
<feature type="coiled-coil region" evidence="1">
    <location>
        <begin position="70"/>
        <end position="97"/>
    </location>
</feature>
<proteinExistence type="predicted"/>
<accession>A0AA41RAK3</accession>
<keyword evidence="1" id="KW-0175">Coiled coil</keyword>
<gene>
    <name evidence="2" type="ORF">MRX98_13805</name>
</gene>
<dbReference type="RefSeq" id="WP_246910122.1">
    <property type="nucleotide sequence ID" value="NZ_JALJRB010000016.1"/>
</dbReference>
<dbReference type="Proteomes" id="UP001165427">
    <property type="component" value="Unassembled WGS sequence"/>
</dbReference>
<comment type="caution">
    <text evidence="2">The sequence shown here is derived from an EMBL/GenBank/DDBJ whole genome shotgun (WGS) entry which is preliminary data.</text>
</comment>
<keyword evidence="3" id="KW-1185">Reference proteome</keyword>
<evidence type="ECO:0000256" key="1">
    <source>
        <dbReference type="SAM" id="Coils"/>
    </source>
</evidence>
<evidence type="ECO:0000313" key="2">
    <source>
        <dbReference type="EMBL" id="MCJ8501653.1"/>
    </source>
</evidence>
<protein>
    <submittedName>
        <fullName evidence="2">Uncharacterized protein</fullName>
    </submittedName>
</protein>
<sequence length="301" mass="33906">MMPWYAPTSITAWLRRLLSPRPLLLGLLVVGLMTTELRLDWLERMAGYYLATTNPQRPRYGAIWDQGRQADQARQALAQFANQRQNLQREARQAGSLAEVVATIAEDTGAMISADHFADLYLKLPPVLSQEILSPFTLLAYNAEGQWQRTFLERQDGALTIYLLDAQNQVLHRLNVGPLLLGHIERGEVAIQTGLDQLLDFSLHIYPADRFFKTLNTLPEQVQQRIISHPRDLLGVSGRIRRVAISSGAYGDAVDLGFEVEGLDGPRVILMQGVREDVRRLQQMLEAPSDASRRWTEGGRP</sequence>
<dbReference type="AlphaFoldDB" id="A0AA41RAK3"/>
<reference evidence="2" key="1">
    <citation type="submission" date="2022-04" db="EMBL/GenBank/DDBJ databases">
        <title>Desulfatitalea alkaliphila sp. nov., a novel anaerobic sulfate-reducing bacterium isolated from terrestrial mud volcano, Taman Peninsula, Russia.</title>
        <authorList>
            <person name="Khomyakova M.A."/>
            <person name="Merkel A.Y."/>
            <person name="Slobodkin A.I."/>
        </authorList>
    </citation>
    <scope>NUCLEOTIDE SEQUENCE</scope>
    <source>
        <strain evidence="2">M08but</strain>
    </source>
</reference>
<dbReference type="EMBL" id="JALJRB010000016">
    <property type="protein sequence ID" value="MCJ8501653.1"/>
    <property type="molecule type" value="Genomic_DNA"/>
</dbReference>
<organism evidence="2 3">
    <name type="scientific">Desulfatitalea alkaliphila</name>
    <dbReference type="NCBI Taxonomy" id="2929485"/>
    <lineage>
        <taxon>Bacteria</taxon>
        <taxon>Pseudomonadati</taxon>
        <taxon>Thermodesulfobacteriota</taxon>
        <taxon>Desulfobacteria</taxon>
        <taxon>Desulfobacterales</taxon>
        <taxon>Desulfosarcinaceae</taxon>
        <taxon>Desulfatitalea</taxon>
    </lineage>
</organism>
<name>A0AA41RAK3_9BACT</name>